<dbReference type="Proteomes" id="UP000266723">
    <property type="component" value="Unassembled WGS sequence"/>
</dbReference>
<evidence type="ECO:0000313" key="3">
    <source>
        <dbReference type="Proteomes" id="UP000266723"/>
    </source>
</evidence>
<reference evidence="2 3" key="1">
    <citation type="journal article" date="2020" name="BMC Genomics">
        <title>Intraspecific diversification of the crop wild relative Brassica cretica Lam. using demographic model selection.</title>
        <authorList>
            <person name="Kioukis A."/>
            <person name="Michalopoulou V.A."/>
            <person name="Briers L."/>
            <person name="Pirintsos S."/>
            <person name="Studholme D.J."/>
            <person name="Pavlidis P."/>
            <person name="Sarris P.F."/>
        </authorList>
    </citation>
    <scope>NUCLEOTIDE SEQUENCE [LARGE SCALE GENOMIC DNA]</scope>
    <source>
        <strain evidence="3">cv. PFS-1207/04</strain>
    </source>
</reference>
<protein>
    <submittedName>
        <fullName evidence="2">Uncharacterized protein</fullName>
    </submittedName>
</protein>
<sequence length="94" mass="10395">MRRRRRITARNIQKQQQKTRQRLQRRFFSGKSDTGWIGLGRRRGSGAVPDGGSVVGGVCSSRNPGGFWSTGFNGFSAAISSSVGRFWSMLTLTN</sequence>
<gene>
    <name evidence="2" type="ORF">DY000_02044167</name>
</gene>
<keyword evidence="3" id="KW-1185">Reference proteome</keyword>
<dbReference type="EMBL" id="QGKV02000297">
    <property type="protein sequence ID" value="KAF3605929.1"/>
    <property type="molecule type" value="Genomic_DNA"/>
</dbReference>
<evidence type="ECO:0000313" key="2">
    <source>
        <dbReference type="EMBL" id="KAF3605929.1"/>
    </source>
</evidence>
<evidence type="ECO:0000256" key="1">
    <source>
        <dbReference type="SAM" id="MobiDB-lite"/>
    </source>
</evidence>
<feature type="region of interest" description="Disordered" evidence="1">
    <location>
        <begin position="1"/>
        <end position="23"/>
    </location>
</feature>
<name>A0ABQ7ESW1_BRACR</name>
<organism evidence="2 3">
    <name type="scientific">Brassica cretica</name>
    <name type="common">Mustard</name>
    <dbReference type="NCBI Taxonomy" id="69181"/>
    <lineage>
        <taxon>Eukaryota</taxon>
        <taxon>Viridiplantae</taxon>
        <taxon>Streptophyta</taxon>
        <taxon>Embryophyta</taxon>
        <taxon>Tracheophyta</taxon>
        <taxon>Spermatophyta</taxon>
        <taxon>Magnoliopsida</taxon>
        <taxon>eudicotyledons</taxon>
        <taxon>Gunneridae</taxon>
        <taxon>Pentapetalae</taxon>
        <taxon>rosids</taxon>
        <taxon>malvids</taxon>
        <taxon>Brassicales</taxon>
        <taxon>Brassicaceae</taxon>
        <taxon>Brassiceae</taxon>
        <taxon>Brassica</taxon>
    </lineage>
</organism>
<accession>A0ABQ7ESW1</accession>
<comment type="caution">
    <text evidence="2">The sequence shown here is derived from an EMBL/GenBank/DDBJ whole genome shotgun (WGS) entry which is preliminary data.</text>
</comment>
<proteinExistence type="predicted"/>